<dbReference type="InterPro" id="IPR000835">
    <property type="entry name" value="HTH_MarR-typ"/>
</dbReference>
<evidence type="ECO:0000259" key="4">
    <source>
        <dbReference type="PROSITE" id="PS50995"/>
    </source>
</evidence>
<dbReference type="PROSITE" id="PS50995">
    <property type="entry name" value="HTH_MARR_2"/>
    <property type="match status" value="1"/>
</dbReference>
<keyword evidence="1" id="KW-0805">Transcription regulation</keyword>
<keyword evidence="6" id="KW-1185">Reference proteome</keyword>
<dbReference type="SMART" id="SM00347">
    <property type="entry name" value="HTH_MARR"/>
    <property type="match status" value="1"/>
</dbReference>
<evidence type="ECO:0000313" key="5">
    <source>
        <dbReference type="EMBL" id="MDK9557563.1"/>
    </source>
</evidence>
<organism evidence="5 6">
    <name type="scientific">Marinobacter albus</name>
    <dbReference type="NCBI Taxonomy" id="3030833"/>
    <lineage>
        <taxon>Bacteria</taxon>
        <taxon>Pseudomonadati</taxon>
        <taxon>Pseudomonadota</taxon>
        <taxon>Gammaproteobacteria</taxon>
        <taxon>Pseudomonadales</taxon>
        <taxon>Marinobacteraceae</taxon>
        <taxon>Marinobacter</taxon>
    </lineage>
</organism>
<dbReference type="EMBL" id="JASSQD010000001">
    <property type="protein sequence ID" value="MDK9557563.1"/>
    <property type="molecule type" value="Genomic_DNA"/>
</dbReference>
<proteinExistence type="predicted"/>
<evidence type="ECO:0000256" key="2">
    <source>
        <dbReference type="ARBA" id="ARBA00023125"/>
    </source>
</evidence>
<protein>
    <submittedName>
        <fullName evidence="5">MarR family transcriptional regulator</fullName>
    </submittedName>
</protein>
<dbReference type="Proteomes" id="UP001223547">
    <property type="component" value="Unassembled WGS sequence"/>
</dbReference>
<dbReference type="PANTHER" id="PTHR33164">
    <property type="entry name" value="TRANSCRIPTIONAL REGULATOR, MARR FAMILY"/>
    <property type="match status" value="1"/>
</dbReference>
<accession>A0ABT7HB31</accession>
<gene>
    <name evidence="5" type="ORF">QQF73_08000</name>
</gene>
<comment type="caution">
    <text evidence="5">The sequence shown here is derived from an EMBL/GenBank/DDBJ whole genome shotgun (WGS) entry which is preliminary data.</text>
</comment>
<feature type="domain" description="HTH marR-type" evidence="4">
    <location>
        <begin position="11"/>
        <end position="145"/>
    </location>
</feature>
<dbReference type="Pfam" id="PF22381">
    <property type="entry name" value="Staph_reg_Sar_Rot"/>
    <property type="match status" value="1"/>
</dbReference>
<dbReference type="SUPFAM" id="SSF46785">
    <property type="entry name" value="Winged helix' DNA-binding domain"/>
    <property type="match status" value="1"/>
</dbReference>
<keyword evidence="3" id="KW-0804">Transcription</keyword>
<dbReference type="InterPro" id="IPR055166">
    <property type="entry name" value="Transc_reg_Sar_Rot_HTH"/>
</dbReference>
<reference evidence="5 6" key="1">
    <citation type="submission" date="2023-05" db="EMBL/GenBank/DDBJ databases">
        <title>Marinobacter albus sp. nov., a marine bacterium isolated from sand in a coastal intertidal zone of huludao.</title>
        <authorList>
            <person name="Deng T."/>
        </authorList>
    </citation>
    <scope>NUCLEOTIDE SEQUENCE [LARGE SCALE GENOMIC DNA]</scope>
    <source>
        <strain evidence="5 6">M216</strain>
    </source>
</reference>
<evidence type="ECO:0000256" key="3">
    <source>
        <dbReference type="ARBA" id="ARBA00023163"/>
    </source>
</evidence>
<keyword evidence="2" id="KW-0238">DNA-binding</keyword>
<evidence type="ECO:0000256" key="1">
    <source>
        <dbReference type="ARBA" id="ARBA00023015"/>
    </source>
</evidence>
<dbReference type="RefSeq" id="WP_219866017.1">
    <property type="nucleotide sequence ID" value="NZ_JASSQD010000001.1"/>
</dbReference>
<dbReference type="InterPro" id="IPR036388">
    <property type="entry name" value="WH-like_DNA-bd_sf"/>
</dbReference>
<dbReference type="InterPro" id="IPR039422">
    <property type="entry name" value="MarR/SlyA-like"/>
</dbReference>
<dbReference type="PANTHER" id="PTHR33164:SF100">
    <property type="entry name" value="OSPR"/>
    <property type="match status" value="1"/>
</dbReference>
<sequence>MATPEEALSLDNQVCFALYAANRAVTARYRPLLADLELTYPQYLTMLVLWEQEQAGGVTRVSDLGRRLRLDSGTLTPLLKRLADRGLLERRRSALDERVVTLTLTEAGWALREKAGSIPERLLCGIGVEPERLKALRRELKAVLTALEGEAVPSD</sequence>
<name>A0ABT7HB31_9GAMM</name>
<dbReference type="InterPro" id="IPR036390">
    <property type="entry name" value="WH_DNA-bd_sf"/>
</dbReference>
<dbReference type="Gene3D" id="1.10.10.10">
    <property type="entry name" value="Winged helix-like DNA-binding domain superfamily/Winged helix DNA-binding domain"/>
    <property type="match status" value="1"/>
</dbReference>
<evidence type="ECO:0000313" key="6">
    <source>
        <dbReference type="Proteomes" id="UP001223547"/>
    </source>
</evidence>